<organism evidence="2 3">
    <name type="scientific">Capitella teleta</name>
    <name type="common">Polychaete worm</name>
    <dbReference type="NCBI Taxonomy" id="283909"/>
    <lineage>
        <taxon>Eukaryota</taxon>
        <taxon>Metazoa</taxon>
        <taxon>Spiralia</taxon>
        <taxon>Lophotrochozoa</taxon>
        <taxon>Annelida</taxon>
        <taxon>Polychaeta</taxon>
        <taxon>Sedentaria</taxon>
        <taxon>Scolecida</taxon>
        <taxon>Capitellidae</taxon>
        <taxon>Capitella</taxon>
    </lineage>
</organism>
<evidence type="ECO:0000313" key="3">
    <source>
        <dbReference type="Proteomes" id="UP000014760"/>
    </source>
</evidence>
<name>X2A7W6_CAPTE</name>
<keyword evidence="3" id="KW-1185">Reference proteome</keyword>
<dbReference type="AlphaFoldDB" id="X2A7W6"/>
<dbReference type="CDD" id="cd12087">
    <property type="entry name" value="TM_EGFR-like"/>
    <property type="match status" value="1"/>
</dbReference>
<dbReference type="Proteomes" id="UP000014760">
    <property type="component" value="Unassembled WGS sequence"/>
</dbReference>
<reference evidence="3" key="2">
    <citation type="journal article" date="2013" name="Nature">
        <title>Insights into bilaterian evolution from three spiralian genomes.</title>
        <authorList>
            <person name="Simakov O."/>
            <person name="Marletaz F."/>
            <person name="Cho S.J."/>
            <person name="Edsinger-Gonzales E."/>
            <person name="Havlak P."/>
            <person name="Hellsten U."/>
            <person name="Kuo D.H."/>
            <person name="Larsson T."/>
            <person name="Lv J."/>
            <person name="Arendt D."/>
            <person name="Savage R."/>
            <person name="Osoegawa K."/>
            <person name="de Jong P."/>
            <person name="Grimwood J."/>
            <person name="Chapman J.A."/>
            <person name="Shapiro H."/>
            <person name="Aerts A."/>
            <person name="Otillar R.P."/>
            <person name="Terry A.Y."/>
            <person name="Boore J.L."/>
            <person name="Grigoriev I.V."/>
            <person name="Lindberg D.R."/>
            <person name="Seaver E.C."/>
            <person name="Weisblat D.A."/>
            <person name="Putnam N.H."/>
            <person name="Rokhsar D.S."/>
        </authorList>
    </citation>
    <scope>NUCLEOTIDE SEQUENCE</scope>
    <source>
        <strain evidence="3">I ESC-2004</strain>
    </source>
</reference>
<proteinExistence type="predicted"/>
<keyword evidence="1" id="KW-0812">Transmembrane</keyword>
<protein>
    <submittedName>
        <fullName evidence="2">Uncharacterized protein</fullName>
    </submittedName>
</protein>
<feature type="transmembrane region" description="Helical" evidence="1">
    <location>
        <begin position="172"/>
        <end position="193"/>
    </location>
</feature>
<dbReference type="EMBL" id="AMQN01015042">
    <property type="status" value="NOT_ANNOTATED_CDS"/>
    <property type="molecule type" value="Genomic_DNA"/>
</dbReference>
<keyword evidence="1" id="KW-0472">Membrane</keyword>
<reference evidence="3" key="1">
    <citation type="submission" date="2012-12" db="EMBL/GenBank/DDBJ databases">
        <authorList>
            <person name="Hellsten U."/>
            <person name="Grimwood J."/>
            <person name="Chapman J.A."/>
            <person name="Shapiro H."/>
            <person name="Aerts A."/>
            <person name="Otillar R.P."/>
            <person name="Terry A.Y."/>
            <person name="Boore J.L."/>
            <person name="Simakov O."/>
            <person name="Marletaz F."/>
            <person name="Cho S.-J."/>
            <person name="Edsinger-Gonzales E."/>
            <person name="Havlak P."/>
            <person name="Kuo D.-H."/>
            <person name="Larsson T."/>
            <person name="Lv J."/>
            <person name="Arendt D."/>
            <person name="Savage R."/>
            <person name="Osoegawa K."/>
            <person name="de Jong P."/>
            <person name="Lindberg D.R."/>
            <person name="Seaver E.C."/>
            <person name="Weisblat D.A."/>
            <person name="Putnam N.H."/>
            <person name="Grigoriev I.V."/>
            <person name="Rokhsar D.S."/>
        </authorList>
    </citation>
    <scope>NUCLEOTIDE SEQUENCE</scope>
    <source>
        <strain evidence="3">I ESC-2004</strain>
    </source>
</reference>
<accession>X2A7W6</accession>
<sequence>MEKMYSFSDCPAGKTGSFCLRGCVAGSFGVGCLEKCGRCKNGLCSAVDGIPSLQGASPSAVQFNESAIVITWTQDPQIPAEHSPYFGYTVAYAGGAADLTDGPSVAHDAANSQMNQTIRVTCSTIEYRLRVRVYREMSSARQYGRPSEIISIRSTAEQFADEAETDAKWKPVAMATGVVLGVVVSILIGTNVFHLMRHKQIQAEGAKQEEVIFHKKCNTAEDQASAMTAGPLYANVNPNSIPPMVDEAEHRYESLDTETMTDIHKGAFADENILICDAPKG</sequence>
<evidence type="ECO:0000256" key="1">
    <source>
        <dbReference type="SAM" id="Phobius"/>
    </source>
</evidence>
<dbReference type="EnsemblMetazoa" id="CapteT205896">
    <property type="protein sequence ID" value="CapteP205896"/>
    <property type="gene ID" value="CapteG205896"/>
</dbReference>
<evidence type="ECO:0000313" key="2">
    <source>
        <dbReference type="EnsemblMetazoa" id="CapteP205896"/>
    </source>
</evidence>
<dbReference type="Gene3D" id="2.170.300.10">
    <property type="entry name" value="Tie2 ligand-binding domain superfamily"/>
    <property type="match status" value="1"/>
</dbReference>
<dbReference type="PROSITE" id="PS51257">
    <property type="entry name" value="PROKAR_LIPOPROTEIN"/>
    <property type="match status" value="1"/>
</dbReference>
<reference evidence="2" key="3">
    <citation type="submission" date="2015-06" db="UniProtKB">
        <authorList>
            <consortium name="EnsemblMetazoa"/>
        </authorList>
    </citation>
    <scope>IDENTIFICATION</scope>
</reference>
<keyword evidence="1" id="KW-1133">Transmembrane helix</keyword>
<dbReference type="HOGENOM" id="CLU_085596_0_0_1"/>